<dbReference type="GO" id="GO:0006528">
    <property type="term" value="P:asparagine metabolic process"/>
    <property type="evidence" value="ECO:0007669"/>
    <property type="project" value="InterPro"/>
</dbReference>
<dbReference type="SFLD" id="SFLDS00057">
    <property type="entry name" value="Glutaminase/Asparaginase"/>
    <property type="match status" value="1"/>
</dbReference>
<dbReference type="PIRSF" id="PIRSF500176">
    <property type="entry name" value="L_ASNase"/>
    <property type="match status" value="1"/>
</dbReference>
<dbReference type="Proteomes" id="UP000320876">
    <property type="component" value="Unassembled WGS sequence"/>
</dbReference>
<dbReference type="PANTHER" id="PTHR11707">
    <property type="entry name" value="L-ASPARAGINASE"/>
    <property type="match status" value="1"/>
</dbReference>
<keyword evidence="2" id="KW-0378">Hydrolase</keyword>
<name>A0A542CTZ7_AMYCI</name>
<dbReference type="PIRSF" id="PIRSF001220">
    <property type="entry name" value="L-ASNase_gatD"/>
    <property type="match status" value="1"/>
</dbReference>
<dbReference type="GO" id="GO:0004067">
    <property type="term" value="F:asparaginase activity"/>
    <property type="evidence" value="ECO:0007669"/>
    <property type="project" value="UniProtKB-UniRule"/>
</dbReference>
<dbReference type="InterPro" id="IPR040919">
    <property type="entry name" value="Asparaginase_C"/>
</dbReference>
<keyword evidence="7" id="KW-1185">Reference proteome</keyword>
<gene>
    <name evidence="6" type="ORF">FB471_6459</name>
</gene>
<dbReference type="AlphaFoldDB" id="A0A542CTZ7"/>
<comment type="caution">
    <text evidence="6">The sequence shown here is derived from an EMBL/GenBank/DDBJ whole genome shotgun (WGS) entry which is preliminary data.</text>
</comment>
<dbReference type="PROSITE" id="PS51732">
    <property type="entry name" value="ASN_GLN_ASE_3"/>
    <property type="match status" value="1"/>
</dbReference>
<evidence type="ECO:0000313" key="7">
    <source>
        <dbReference type="Proteomes" id="UP000320876"/>
    </source>
</evidence>
<evidence type="ECO:0000256" key="2">
    <source>
        <dbReference type="ARBA" id="ARBA00022801"/>
    </source>
</evidence>
<dbReference type="Gene3D" id="3.40.50.1170">
    <property type="entry name" value="L-asparaginase, N-terminal domain"/>
    <property type="match status" value="1"/>
</dbReference>
<reference evidence="6 7" key="1">
    <citation type="submission" date="2019-06" db="EMBL/GenBank/DDBJ databases">
        <title>Sequencing the genomes of 1000 actinobacteria strains.</title>
        <authorList>
            <person name="Klenk H.-P."/>
        </authorList>
    </citation>
    <scope>NUCLEOTIDE SEQUENCE [LARGE SCALE GENOMIC DNA]</scope>
    <source>
        <strain evidence="6 7">DSM 45679</strain>
    </source>
</reference>
<dbReference type="PRINTS" id="PR00139">
    <property type="entry name" value="ASNGLNASE"/>
</dbReference>
<evidence type="ECO:0000259" key="4">
    <source>
        <dbReference type="Pfam" id="PF00710"/>
    </source>
</evidence>
<sequence length="330" mass="33974">MAESSPAARVALIALGGTIAMTRPAPGEAVTPSLDAGDLVEAVPGLAELDIELSTRTFRSVPGASVTFADLAALTGLIEELAESQDAVVLTQGTDTLEETSFFLDISLDTAMPVVLTGAMRHPELAGADGPGNLLAALRVAASPRARGLGCLVVLGDEIHAARHVRKTHSTSPAAFASPDTGPLGQVVEDRVWLPAAVGPRPALPPAGADPLVPVVTTTLDDDLPLLRPMRTDLDGLVLAAFGVGHVPAGAVELLAAYAERVPVVLTSRTGAGSVHRASYGFPGSEQDLQRRGLVNGGFLDPYKARILLRQLLGNGKGRAEIAEAFAAYG</sequence>
<dbReference type="InterPro" id="IPR036152">
    <property type="entry name" value="Asp/glu_Ase-like_sf"/>
</dbReference>
<dbReference type="InterPro" id="IPR037152">
    <property type="entry name" value="L-asparaginase_N_sf"/>
</dbReference>
<proteinExistence type="inferred from homology"/>
<comment type="similarity">
    <text evidence="1">Belongs to the asparaginase 1 family.</text>
</comment>
<dbReference type="Pfam" id="PF17763">
    <property type="entry name" value="Asparaginase_C"/>
    <property type="match status" value="1"/>
</dbReference>
<evidence type="ECO:0000256" key="3">
    <source>
        <dbReference type="PIRSR" id="PIRSR001220-1"/>
    </source>
</evidence>
<dbReference type="Gene3D" id="3.40.50.40">
    <property type="match status" value="1"/>
</dbReference>
<feature type="active site" description="O-isoaspartyl threonine intermediate" evidence="3">
    <location>
        <position position="18"/>
    </location>
</feature>
<dbReference type="InterPro" id="IPR027473">
    <property type="entry name" value="L-asparaginase_C"/>
</dbReference>
<dbReference type="RefSeq" id="WP_246076824.1">
    <property type="nucleotide sequence ID" value="NZ_VFML01000002.1"/>
</dbReference>
<dbReference type="InterPro" id="IPR027474">
    <property type="entry name" value="L-asparaginase_N"/>
</dbReference>
<evidence type="ECO:0000259" key="5">
    <source>
        <dbReference type="Pfam" id="PF17763"/>
    </source>
</evidence>
<feature type="domain" description="Asparaginase/glutaminase C-terminal" evidence="5">
    <location>
        <begin position="215"/>
        <end position="326"/>
    </location>
</feature>
<evidence type="ECO:0000256" key="1">
    <source>
        <dbReference type="ARBA" id="ARBA00010518"/>
    </source>
</evidence>
<dbReference type="EMBL" id="VFML01000002">
    <property type="protein sequence ID" value="TQI94296.1"/>
    <property type="molecule type" value="Genomic_DNA"/>
</dbReference>
<evidence type="ECO:0000313" key="6">
    <source>
        <dbReference type="EMBL" id="TQI94296.1"/>
    </source>
</evidence>
<dbReference type="PANTHER" id="PTHR11707:SF28">
    <property type="entry name" value="60 KDA LYSOPHOSPHOLIPASE"/>
    <property type="match status" value="1"/>
</dbReference>
<dbReference type="InterPro" id="IPR004550">
    <property type="entry name" value="AsnASE_II"/>
</dbReference>
<dbReference type="CDD" id="cd08964">
    <property type="entry name" value="L-asparaginase_II"/>
    <property type="match status" value="1"/>
</dbReference>
<protein>
    <submittedName>
        <fullName evidence="6">L-asparaginase</fullName>
    </submittedName>
</protein>
<dbReference type="SUPFAM" id="SSF53774">
    <property type="entry name" value="Glutaminase/Asparaginase"/>
    <property type="match status" value="1"/>
</dbReference>
<accession>A0A542CTZ7</accession>
<dbReference type="InterPro" id="IPR006034">
    <property type="entry name" value="Asparaginase/glutaminase-like"/>
</dbReference>
<feature type="domain" description="L-asparaginase N-terminal" evidence="4">
    <location>
        <begin position="9"/>
        <end position="193"/>
    </location>
</feature>
<dbReference type="Pfam" id="PF00710">
    <property type="entry name" value="Asparaginase"/>
    <property type="match status" value="1"/>
</dbReference>
<dbReference type="SMART" id="SM00870">
    <property type="entry name" value="Asparaginase"/>
    <property type="match status" value="1"/>
</dbReference>
<organism evidence="6 7">
    <name type="scientific">Amycolatopsis cihanbeyliensis</name>
    <dbReference type="NCBI Taxonomy" id="1128664"/>
    <lineage>
        <taxon>Bacteria</taxon>
        <taxon>Bacillati</taxon>
        <taxon>Actinomycetota</taxon>
        <taxon>Actinomycetes</taxon>
        <taxon>Pseudonocardiales</taxon>
        <taxon>Pseudonocardiaceae</taxon>
        <taxon>Amycolatopsis</taxon>
    </lineage>
</organism>